<dbReference type="EMBL" id="GL452135">
    <property type="protein sequence ID" value="EFN77826.1"/>
    <property type="molecule type" value="Genomic_DNA"/>
</dbReference>
<evidence type="ECO:0000256" key="6">
    <source>
        <dbReference type="ARBA" id="ARBA00022989"/>
    </source>
</evidence>
<gene>
    <name evidence="10" type="ORF">EAI_11732</name>
</gene>
<dbReference type="SUPFAM" id="SSF161070">
    <property type="entry name" value="SNF-like"/>
    <property type="match status" value="1"/>
</dbReference>
<keyword evidence="3 9" id="KW-0813">Transport</keyword>
<protein>
    <recommendedName>
        <fullName evidence="9">Transporter</fullName>
    </recommendedName>
</protein>
<comment type="subcellular location">
    <subcellularLocation>
        <location evidence="1">Membrane</location>
        <topology evidence="1">Multi-pass membrane protein</topology>
    </subcellularLocation>
</comment>
<dbReference type="InParanoid" id="E2C2H0"/>
<keyword evidence="6" id="KW-1133">Transmembrane helix</keyword>
<keyword evidence="8" id="KW-0915">Sodium</keyword>
<evidence type="ECO:0000256" key="1">
    <source>
        <dbReference type="ARBA" id="ARBA00004141"/>
    </source>
</evidence>
<dbReference type="PROSITE" id="PS00610">
    <property type="entry name" value="NA_NEUROTRAN_SYMP_1"/>
    <property type="match status" value="1"/>
</dbReference>
<evidence type="ECO:0000256" key="4">
    <source>
        <dbReference type="ARBA" id="ARBA00022692"/>
    </source>
</evidence>
<proteinExistence type="inferred from homology"/>
<accession>E2C2H0</accession>
<evidence type="ECO:0000256" key="9">
    <source>
        <dbReference type="RuleBase" id="RU003732"/>
    </source>
</evidence>
<sequence length="112" mass="12540">MAESRRTSSKAKRVSLGVGGALVERPLDGPERGSWSNPIEFVLSCIGYAVGIGNVWRFPYLIYRNGGGTYVHTRARTRVTVSVLRHIRVKRLPQLRVSRKYSSDLPNIRLSA</sequence>
<evidence type="ECO:0000256" key="7">
    <source>
        <dbReference type="ARBA" id="ARBA00023136"/>
    </source>
</evidence>
<dbReference type="OrthoDB" id="6581954at2759"/>
<dbReference type="STRING" id="610380.E2C2H0"/>
<feature type="binding site" evidence="8">
    <location>
        <position position="54"/>
    </location>
    <ligand>
        <name>Na(+)</name>
        <dbReference type="ChEBI" id="CHEBI:29101"/>
        <label>1</label>
    </ligand>
</feature>
<keyword evidence="8" id="KW-0479">Metal-binding</keyword>
<evidence type="ECO:0000256" key="8">
    <source>
        <dbReference type="PIRSR" id="PIRSR600175-1"/>
    </source>
</evidence>
<keyword evidence="11" id="KW-1185">Reference proteome</keyword>
<organism evidence="11">
    <name type="scientific">Harpegnathos saltator</name>
    <name type="common">Jerdon's jumping ant</name>
    <dbReference type="NCBI Taxonomy" id="610380"/>
    <lineage>
        <taxon>Eukaryota</taxon>
        <taxon>Metazoa</taxon>
        <taxon>Ecdysozoa</taxon>
        <taxon>Arthropoda</taxon>
        <taxon>Hexapoda</taxon>
        <taxon>Insecta</taxon>
        <taxon>Pterygota</taxon>
        <taxon>Neoptera</taxon>
        <taxon>Endopterygota</taxon>
        <taxon>Hymenoptera</taxon>
        <taxon>Apocrita</taxon>
        <taxon>Aculeata</taxon>
        <taxon>Formicoidea</taxon>
        <taxon>Formicidae</taxon>
        <taxon>Ponerinae</taxon>
        <taxon>Ponerini</taxon>
        <taxon>Harpegnathos</taxon>
    </lineage>
</organism>
<evidence type="ECO:0000256" key="5">
    <source>
        <dbReference type="ARBA" id="ARBA00022847"/>
    </source>
</evidence>
<dbReference type="Proteomes" id="UP000008237">
    <property type="component" value="Unassembled WGS sequence"/>
</dbReference>
<dbReference type="InterPro" id="IPR037272">
    <property type="entry name" value="SNS_sf"/>
</dbReference>
<evidence type="ECO:0000256" key="2">
    <source>
        <dbReference type="ARBA" id="ARBA00006459"/>
    </source>
</evidence>
<feature type="binding site" evidence="8">
    <location>
        <position position="49"/>
    </location>
    <ligand>
        <name>Na(+)</name>
        <dbReference type="ChEBI" id="CHEBI:29101"/>
        <label>2</label>
    </ligand>
</feature>
<dbReference type="PANTHER" id="PTHR11616:SF241">
    <property type="entry name" value="SODIUM- AND CHLORIDE-DEPENDENT GLYCINE TRANSPORTER 2"/>
    <property type="match status" value="1"/>
</dbReference>
<keyword evidence="7" id="KW-0472">Membrane</keyword>
<evidence type="ECO:0000256" key="3">
    <source>
        <dbReference type="ARBA" id="ARBA00022448"/>
    </source>
</evidence>
<dbReference type="GO" id="GO:0005283">
    <property type="term" value="F:amino acid:sodium symporter activity"/>
    <property type="evidence" value="ECO:0007669"/>
    <property type="project" value="TreeGrafter"/>
</dbReference>
<dbReference type="InterPro" id="IPR000175">
    <property type="entry name" value="Na/ntran_symport"/>
</dbReference>
<evidence type="ECO:0000313" key="10">
    <source>
        <dbReference type="EMBL" id="EFN77826.1"/>
    </source>
</evidence>
<reference evidence="10 11" key="1">
    <citation type="journal article" date="2010" name="Science">
        <title>Genomic comparison of the ants Camponotus floridanus and Harpegnathos saltator.</title>
        <authorList>
            <person name="Bonasio R."/>
            <person name="Zhang G."/>
            <person name="Ye C."/>
            <person name="Mutti N.S."/>
            <person name="Fang X."/>
            <person name="Qin N."/>
            <person name="Donahue G."/>
            <person name="Yang P."/>
            <person name="Li Q."/>
            <person name="Li C."/>
            <person name="Zhang P."/>
            <person name="Huang Z."/>
            <person name="Berger S.L."/>
            <person name="Reinberg D."/>
            <person name="Wang J."/>
            <person name="Liebig J."/>
        </authorList>
    </citation>
    <scope>NUCLEOTIDE SEQUENCE [LARGE SCALE GENOMIC DNA]</scope>
    <source>
        <strain evidence="10 11">R22 G/1</strain>
    </source>
</reference>
<feature type="binding site" evidence="8">
    <location>
        <position position="50"/>
    </location>
    <ligand>
        <name>Na(+)</name>
        <dbReference type="ChEBI" id="CHEBI:29101"/>
        <label>1</label>
    </ligand>
</feature>
<dbReference type="GO" id="GO:0046872">
    <property type="term" value="F:metal ion binding"/>
    <property type="evidence" value="ECO:0007669"/>
    <property type="project" value="UniProtKB-KW"/>
</dbReference>
<dbReference type="PROSITE" id="PS50267">
    <property type="entry name" value="NA_NEUROTRAN_SYMP_3"/>
    <property type="match status" value="1"/>
</dbReference>
<evidence type="ECO:0000313" key="11">
    <source>
        <dbReference type="Proteomes" id="UP000008237"/>
    </source>
</evidence>
<name>E2C2H0_HARSA</name>
<keyword evidence="5 9" id="KW-0769">Symport</keyword>
<dbReference type="AlphaFoldDB" id="E2C2H0"/>
<dbReference type="GO" id="GO:0089718">
    <property type="term" value="P:amino acid import across plasma membrane"/>
    <property type="evidence" value="ECO:0007669"/>
    <property type="project" value="TreeGrafter"/>
</dbReference>
<keyword evidence="4 9" id="KW-0812">Transmembrane</keyword>
<dbReference type="Pfam" id="PF00209">
    <property type="entry name" value="SNF"/>
    <property type="match status" value="1"/>
</dbReference>
<comment type="similarity">
    <text evidence="2 9">Belongs to the sodium:neurotransmitter symporter (SNF) (TC 2.A.22) family.</text>
</comment>
<dbReference type="GO" id="GO:0005886">
    <property type="term" value="C:plasma membrane"/>
    <property type="evidence" value="ECO:0007669"/>
    <property type="project" value="TreeGrafter"/>
</dbReference>
<dbReference type="PANTHER" id="PTHR11616">
    <property type="entry name" value="SODIUM/CHLORIDE DEPENDENT TRANSPORTER"/>
    <property type="match status" value="1"/>
</dbReference>
<feature type="binding site" evidence="8">
    <location>
        <position position="47"/>
    </location>
    <ligand>
        <name>Na(+)</name>
        <dbReference type="ChEBI" id="CHEBI:29101"/>
        <label>1</label>
    </ligand>
</feature>